<dbReference type="Proteomes" id="UP000229314">
    <property type="component" value="Chromosome"/>
</dbReference>
<reference evidence="4 5" key="1">
    <citation type="submission" date="2017-10" db="EMBL/GenBank/DDBJ databases">
        <title>Complete genome sequence of Paracoccus yeei TT13 isolated from human skin.</title>
        <authorList>
            <person name="Lee K."/>
            <person name="Lim J.Y."/>
            <person name="Hwang I."/>
        </authorList>
    </citation>
    <scope>NUCLEOTIDE SEQUENCE [LARGE SCALE GENOMIC DNA]</scope>
    <source>
        <strain evidence="4 5">TT13</strain>
    </source>
</reference>
<feature type="domain" description="Carbohydrate kinase PfkB" evidence="3">
    <location>
        <begin position="13"/>
        <end position="295"/>
    </location>
</feature>
<dbReference type="InterPro" id="IPR029056">
    <property type="entry name" value="Ribokinase-like"/>
</dbReference>
<evidence type="ECO:0000259" key="3">
    <source>
        <dbReference type="Pfam" id="PF00294"/>
    </source>
</evidence>
<dbReference type="RefSeq" id="WP_099649890.1">
    <property type="nucleotide sequence ID" value="NZ_CP024422.1"/>
</dbReference>
<keyword evidence="2 4" id="KW-0418">Kinase</keyword>
<dbReference type="GeneID" id="78899356"/>
<evidence type="ECO:0000256" key="1">
    <source>
        <dbReference type="ARBA" id="ARBA00022679"/>
    </source>
</evidence>
<evidence type="ECO:0000256" key="2">
    <source>
        <dbReference type="ARBA" id="ARBA00022777"/>
    </source>
</evidence>
<protein>
    <submittedName>
        <fullName evidence="4">Kinase</fullName>
    </submittedName>
</protein>
<dbReference type="SUPFAM" id="SSF53613">
    <property type="entry name" value="Ribokinase-like"/>
    <property type="match status" value="1"/>
</dbReference>
<sequence length="310" mass="31220">MPRPDPAPAPPRILCAGAMLWDVIGQASAPMTLGEDVPGRIHQRPGGVALNVALALARQGLAPGILSALGRDPAGDALLAEAARQGVDTRWLHRDPGPTGTYMAIEGPQGLVAAVADARGLEAAGPAILAPLRDGRLGDAGAPWSGTLVVDGNLTEPVLALIARAPWLSRTALRIVPASPDKAPRLRPLLAHPRAILHLNRLEAEALAGRPLPLAAEAAEAVVALGAARVLVTDGPRAVADAVAGGPTLTLVPPAVAARHVTGAGDSFLAGHLAAEDAGAPRDQALAAGIAAATRHITAPPLGPLSKETA</sequence>
<gene>
    <name evidence="4" type="ORF">PYTT13_17035</name>
</gene>
<proteinExistence type="predicted"/>
<name>A0A2D2C4D6_9RHOB</name>
<evidence type="ECO:0000313" key="4">
    <source>
        <dbReference type="EMBL" id="ATQ57336.1"/>
    </source>
</evidence>
<evidence type="ECO:0000313" key="5">
    <source>
        <dbReference type="Proteomes" id="UP000229314"/>
    </source>
</evidence>
<dbReference type="PANTHER" id="PTHR10584:SF166">
    <property type="entry name" value="RIBOKINASE"/>
    <property type="match status" value="1"/>
</dbReference>
<dbReference type="Pfam" id="PF00294">
    <property type="entry name" value="PfkB"/>
    <property type="match status" value="1"/>
</dbReference>
<dbReference type="Gene3D" id="3.40.1190.20">
    <property type="match status" value="1"/>
</dbReference>
<dbReference type="PANTHER" id="PTHR10584">
    <property type="entry name" value="SUGAR KINASE"/>
    <property type="match status" value="1"/>
</dbReference>
<dbReference type="PROSITE" id="PS00583">
    <property type="entry name" value="PFKB_KINASES_1"/>
    <property type="match status" value="1"/>
</dbReference>
<dbReference type="EMBL" id="CP024422">
    <property type="protein sequence ID" value="ATQ57336.1"/>
    <property type="molecule type" value="Genomic_DNA"/>
</dbReference>
<accession>A0A2D2C4D6</accession>
<organism evidence="4 5">
    <name type="scientific">Paracoccus yeei</name>
    <dbReference type="NCBI Taxonomy" id="147645"/>
    <lineage>
        <taxon>Bacteria</taxon>
        <taxon>Pseudomonadati</taxon>
        <taxon>Pseudomonadota</taxon>
        <taxon>Alphaproteobacteria</taxon>
        <taxon>Rhodobacterales</taxon>
        <taxon>Paracoccaceae</taxon>
        <taxon>Paracoccus</taxon>
    </lineage>
</organism>
<keyword evidence="1" id="KW-0808">Transferase</keyword>
<dbReference type="AlphaFoldDB" id="A0A2D2C4D6"/>
<dbReference type="GO" id="GO:0016301">
    <property type="term" value="F:kinase activity"/>
    <property type="evidence" value="ECO:0007669"/>
    <property type="project" value="UniProtKB-KW"/>
</dbReference>
<dbReference type="GO" id="GO:0005829">
    <property type="term" value="C:cytosol"/>
    <property type="evidence" value="ECO:0007669"/>
    <property type="project" value="TreeGrafter"/>
</dbReference>
<dbReference type="InterPro" id="IPR002173">
    <property type="entry name" value="Carboh/pur_kinase_PfkB_CS"/>
</dbReference>
<dbReference type="InterPro" id="IPR011611">
    <property type="entry name" value="PfkB_dom"/>
</dbReference>